<evidence type="ECO:0000256" key="6">
    <source>
        <dbReference type="PIRSR" id="PIRSR005091-1"/>
    </source>
</evidence>
<feature type="domain" description="Sulfatase N-terminal" evidence="10">
    <location>
        <begin position="273"/>
        <end position="554"/>
    </location>
</feature>
<dbReference type="Gene3D" id="3.30.1120.80">
    <property type="match status" value="1"/>
</dbReference>
<evidence type="ECO:0000313" key="12">
    <source>
        <dbReference type="Proteomes" id="UP000824259"/>
    </source>
</evidence>
<feature type="binding site" evidence="7">
    <location>
        <position position="446"/>
    </location>
    <ligand>
        <name>substrate</name>
    </ligand>
</feature>
<dbReference type="InterPro" id="IPR000917">
    <property type="entry name" value="Sulfatase_N"/>
</dbReference>
<evidence type="ECO:0000256" key="4">
    <source>
        <dbReference type="ARBA" id="ARBA00022989"/>
    </source>
</evidence>
<feature type="active site" evidence="6">
    <location>
        <position position="328"/>
    </location>
</feature>
<evidence type="ECO:0000256" key="7">
    <source>
        <dbReference type="PIRSR" id="PIRSR005091-2"/>
    </source>
</evidence>
<reference evidence="11" key="1">
    <citation type="journal article" date="2021" name="PeerJ">
        <title>Extensive microbial diversity within the chicken gut microbiome revealed by metagenomics and culture.</title>
        <authorList>
            <person name="Gilroy R."/>
            <person name="Ravi A."/>
            <person name="Getino M."/>
            <person name="Pursley I."/>
            <person name="Horton D.L."/>
            <person name="Alikhan N.F."/>
            <person name="Baker D."/>
            <person name="Gharbi K."/>
            <person name="Hall N."/>
            <person name="Watson M."/>
            <person name="Adriaenssens E.M."/>
            <person name="Foster-Nyarko E."/>
            <person name="Jarju S."/>
            <person name="Secka A."/>
            <person name="Antonio M."/>
            <person name="Oren A."/>
            <person name="Chaudhuri R.R."/>
            <person name="La Ragione R."/>
            <person name="Hildebrand F."/>
            <person name="Pallen M.J."/>
        </authorList>
    </citation>
    <scope>NUCLEOTIDE SEQUENCE</scope>
    <source>
        <strain evidence="11">CHK169-11906</strain>
    </source>
</reference>
<keyword evidence="4 9" id="KW-1133">Transmembrane helix</keyword>
<proteinExistence type="predicted"/>
<dbReference type="InterPro" id="IPR017850">
    <property type="entry name" value="Alkaline_phosphatase_core_sf"/>
</dbReference>
<dbReference type="InterPro" id="IPR050448">
    <property type="entry name" value="OpgB/LTA_synthase_biosynth"/>
</dbReference>
<gene>
    <name evidence="11" type="ORF">H9779_02505</name>
</gene>
<name>A0A9D2ICW5_9BACT</name>
<evidence type="ECO:0000313" key="11">
    <source>
        <dbReference type="EMBL" id="HJA98456.1"/>
    </source>
</evidence>
<evidence type="ECO:0000256" key="5">
    <source>
        <dbReference type="ARBA" id="ARBA00023136"/>
    </source>
</evidence>
<dbReference type="PIRSF" id="PIRSF005091">
    <property type="entry name" value="Mmb_sulf_HI1246"/>
    <property type="match status" value="1"/>
</dbReference>
<dbReference type="PANTHER" id="PTHR47371:SF3">
    <property type="entry name" value="PHOSPHOGLYCEROL TRANSFERASE I"/>
    <property type="match status" value="1"/>
</dbReference>
<keyword evidence="7" id="KW-0479">Metal-binding</keyword>
<feature type="transmembrane region" description="Helical" evidence="9">
    <location>
        <begin position="88"/>
        <end position="106"/>
    </location>
</feature>
<dbReference type="AlphaFoldDB" id="A0A9D2ICW5"/>
<dbReference type="PANTHER" id="PTHR47371">
    <property type="entry name" value="LIPOTEICHOIC ACID SYNTHASE"/>
    <property type="match status" value="1"/>
</dbReference>
<evidence type="ECO:0000256" key="8">
    <source>
        <dbReference type="PIRSR" id="PIRSR005091-3"/>
    </source>
</evidence>
<dbReference type="Pfam" id="PF00884">
    <property type="entry name" value="Sulfatase"/>
    <property type="match status" value="1"/>
</dbReference>
<feature type="transmembrane region" description="Helical" evidence="9">
    <location>
        <begin position="143"/>
        <end position="161"/>
    </location>
</feature>
<feature type="transmembrane region" description="Helical" evidence="9">
    <location>
        <begin position="53"/>
        <end position="76"/>
    </location>
</feature>
<accession>A0A9D2ICW5</accession>
<keyword evidence="3 9" id="KW-0812">Transmembrane</keyword>
<feature type="transmembrane region" description="Helical" evidence="9">
    <location>
        <begin position="182"/>
        <end position="200"/>
    </location>
</feature>
<feature type="transmembrane region" description="Helical" evidence="9">
    <location>
        <begin position="12"/>
        <end position="33"/>
    </location>
</feature>
<protein>
    <submittedName>
        <fullName evidence="11">LTA synthase family protein</fullName>
    </submittedName>
</protein>
<feature type="binding site" evidence="8">
    <location>
        <position position="500"/>
    </location>
    <ligand>
        <name>Mn(2+)</name>
        <dbReference type="ChEBI" id="CHEBI:29035"/>
    </ligand>
</feature>
<evidence type="ECO:0000259" key="10">
    <source>
        <dbReference type="Pfam" id="PF00884"/>
    </source>
</evidence>
<keyword evidence="5 9" id="KW-0472">Membrane</keyword>
<dbReference type="CDD" id="cd16015">
    <property type="entry name" value="LTA_synthase"/>
    <property type="match status" value="1"/>
</dbReference>
<dbReference type="InterPro" id="IPR012160">
    <property type="entry name" value="LtaS-like"/>
</dbReference>
<dbReference type="EMBL" id="DWYR01000008">
    <property type="protein sequence ID" value="HJA98456.1"/>
    <property type="molecule type" value="Genomic_DNA"/>
</dbReference>
<evidence type="ECO:0000256" key="2">
    <source>
        <dbReference type="ARBA" id="ARBA00022475"/>
    </source>
</evidence>
<organism evidence="11 12">
    <name type="scientific">Candidatus Alistipes avicola</name>
    <dbReference type="NCBI Taxonomy" id="2838432"/>
    <lineage>
        <taxon>Bacteria</taxon>
        <taxon>Pseudomonadati</taxon>
        <taxon>Bacteroidota</taxon>
        <taxon>Bacteroidia</taxon>
        <taxon>Bacteroidales</taxon>
        <taxon>Rikenellaceae</taxon>
        <taxon>Alistipes</taxon>
    </lineage>
</organism>
<comment type="caution">
    <text evidence="11">The sequence shown here is derived from an EMBL/GenBank/DDBJ whole genome shotgun (WGS) entry which is preliminary data.</text>
</comment>
<evidence type="ECO:0000256" key="9">
    <source>
        <dbReference type="SAM" id="Phobius"/>
    </source>
</evidence>
<keyword evidence="2" id="KW-1003">Cell membrane</keyword>
<comment type="subcellular location">
    <subcellularLocation>
        <location evidence="1">Cell membrane</location>
        <topology evidence="1">Multi-pass membrane protein</topology>
    </subcellularLocation>
</comment>
<reference evidence="11" key="2">
    <citation type="submission" date="2021-04" db="EMBL/GenBank/DDBJ databases">
        <authorList>
            <person name="Gilroy R."/>
        </authorList>
    </citation>
    <scope>NUCLEOTIDE SEQUENCE</scope>
    <source>
        <strain evidence="11">CHK169-11906</strain>
    </source>
</reference>
<dbReference type="SUPFAM" id="SSF53649">
    <property type="entry name" value="Alkaline phosphatase-like"/>
    <property type="match status" value="1"/>
</dbReference>
<feature type="binding site" evidence="8">
    <location>
        <position position="281"/>
    </location>
    <ligand>
        <name>Mn(2+)</name>
        <dbReference type="ChEBI" id="CHEBI:29035"/>
    </ligand>
</feature>
<dbReference type="Proteomes" id="UP000824259">
    <property type="component" value="Unassembled WGS sequence"/>
</dbReference>
<evidence type="ECO:0000256" key="1">
    <source>
        <dbReference type="ARBA" id="ARBA00004651"/>
    </source>
</evidence>
<evidence type="ECO:0000256" key="3">
    <source>
        <dbReference type="ARBA" id="ARBA00022692"/>
    </source>
</evidence>
<sequence>MRRWLHSNLGLFLRRIALLYVVLMLCRIVFYLYNRSLIGPIETGEFTSLLKGSLLFDTASIVYANLLFAVLSLLPFRFRERGWWRQILFWYYAIVNSILIVTVNLADCVYFRYTQKRFTADEIFFADNSNSAQLLLKFAAENWYLPLIGVLLIVLLVRGYGRRITPQSPLRDVWYIRYPIDTLSLVLVVLLGIAGMRGGMTRMTRPITLSNATLYTPSSEKANMILSNPFCILRTISSSGSIQYTRYFPDEELDRYFTPVHCPDSTAVDLKGRNVVIFIMESMSAEHSAYLKPELYTDSGQKGYTPFLDSLMSRSLCFDRMYANGSRSIQAMPCVLGSIPSFKQPFVLMPQSLGKSRQLPQILADNGYGTLFFCGSERGSMGFGAYARSAGVERLVSREDYEAAHGTDDFDGYWGIWDEPFLQFMGEELTKTPEPFMATLFTLTSHHPFEVPERYRDSLPDGTTKIHKGVAYDDMAFRRFYHRFQHEEWFRRTIFVFVADHVSSEKMAEETRTFPGNYHIVGFIHTPDGALAPQRMEEPIQQIDLMPTLLGLLGNREPYFAFGRDVLSEPDREPWAVVYDSEFRAVTEDGYLSLDEEGNSSSTGYSRPDSVTIQTQNRLKALIQQYYRHIEAKNYTVEDF</sequence>
<feature type="binding site" evidence="8">
    <location>
        <position position="501"/>
    </location>
    <ligand>
        <name>Mn(2+)</name>
        <dbReference type="ChEBI" id="CHEBI:29035"/>
    </ligand>
</feature>
<keyword evidence="7" id="KW-0464">Manganese</keyword>
<dbReference type="GO" id="GO:0046872">
    <property type="term" value="F:metal ion binding"/>
    <property type="evidence" value="ECO:0007669"/>
    <property type="project" value="UniProtKB-KW"/>
</dbReference>
<dbReference type="GO" id="GO:0005886">
    <property type="term" value="C:plasma membrane"/>
    <property type="evidence" value="ECO:0007669"/>
    <property type="project" value="UniProtKB-SubCell"/>
</dbReference>
<dbReference type="Gene3D" id="3.40.720.10">
    <property type="entry name" value="Alkaline Phosphatase, subunit A"/>
    <property type="match status" value="1"/>
</dbReference>